<comment type="caution">
    <text evidence="1">The sequence shown here is derived from an EMBL/GenBank/DDBJ whole genome shotgun (WGS) entry which is preliminary data.</text>
</comment>
<organism evidence="1 2">
    <name type="scientific">Knufia obscura</name>
    <dbReference type="NCBI Taxonomy" id="1635080"/>
    <lineage>
        <taxon>Eukaryota</taxon>
        <taxon>Fungi</taxon>
        <taxon>Dikarya</taxon>
        <taxon>Ascomycota</taxon>
        <taxon>Pezizomycotina</taxon>
        <taxon>Eurotiomycetes</taxon>
        <taxon>Chaetothyriomycetidae</taxon>
        <taxon>Chaetothyriales</taxon>
        <taxon>Trichomeriaceae</taxon>
        <taxon>Knufia</taxon>
    </lineage>
</organism>
<proteinExistence type="predicted"/>
<gene>
    <name evidence="1" type="ORF">PMZ80_003986</name>
</gene>
<sequence>MGVVEKGNKIFVPADKLTATEVTVQWQQNFSQRQQQYYSVPFYNKDLGDEQSVLFIQKDYLDSFKNKKTSGDDFTLIVDDSFQYGQNKEKTERWIAYHDKSMNAFQWRFIASMQSKLGGGLADFAGGILKQYIGIDLSILKGLIGDPLRNF</sequence>
<reference evidence="1 2" key="1">
    <citation type="journal article" date="2023" name="Res Sq">
        <title>Genomic and morphological characterization of Knufia obscura isolated from the Mars 2020 spacecraft assembly facility.</title>
        <authorList>
            <person name="Chander A.M."/>
            <person name="Teixeira M.M."/>
            <person name="Singh N.K."/>
            <person name="Williams M.P."/>
            <person name="Parker C.W."/>
            <person name="Leo P."/>
            <person name="Stajich J.E."/>
            <person name="Torok T."/>
            <person name="Tighe S."/>
            <person name="Mason C.E."/>
            <person name="Venkateswaran K."/>
        </authorList>
    </citation>
    <scope>NUCLEOTIDE SEQUENCE [LARGE SCALE GENOMIC DNA]</scope>
    <source>
        <strain evidence="1 2">CCFEE 5817</strain>
    </source>
</reference>
<dbReference type="EMBL" id="JAVHJV010000004">
    <property type="protein sequence ID" value="KAK5942981.1"/>
    <property type="molecule type" value="Genomic_DNA"/>
</dbReference>
<evidence type="ECO:0000313" key="1">
    <source>
        <dbReference type="EMBL" id="KAK5942981.1"/>
    </source>
</evidence>
<keyword evidence="2" id="KW-1185">Reference proteome</keyword>
<accession>A0ABR0RQS5</accession>
<name>A0ABR0RQS5_9EURO</name>
<dbReference type="GeneID" id="89997435"/>
<evidence type="ECO:0000313" key="2">
    <source>
        <dbReference type="Proteomes" id="UP001334248"/>
    </source>
</evidence>
<protein>
    <submittedName>
        <fullName evidence="1">Uncharacterized protein</fullName>
    </submittedName>
</protein>
<dbReference type="Proteomes" id="UP001334248">
    <property type="component" value="Unassembled WGS sequence"/>
</dbReference>
<dbReference type="RefSeq" id="XP_064731071.1">
    <property type="nucleotide sequence ID" value="XM_064872413.1"/>
</dbReference>